<keyword evidence="1" id="KW-0812">Transmembrane</keyword>
<dbReference type="EMBL" id="CP045226">
    <property type="protein sequence ID" value="QFS45831.1"/>
    <property type="molecule type" value="Genomic_DNA"/>
</dbReference>
<dbReference type="Proteomes" id="UP000326678">
    <property type="component" value="Chromosome Gxm1"/>
</dbReference>
<evidence type="ECO:0000313" key="3">
    <source>
        <dbReference type="Proteomes" id="UP000326678"/>
    </source>
</evidence>
<reference evidence="2 3" key="1">
    <citation type="submission" date="2019-10" db="EMBL/GenBank/DDBJ databases">
        <title>Genomic and transcriptomic insights into the perfect genentic adaptation of a filamentous nitrogen-fixing cyanobacterium to rice fields.</title>
        <authorList>
            <person name="Chen Z."/>
        </authorList>
    </citation>
    <scope>NUCLEOTIDE SEQUENCE [LARGE SCALE GENOMIC DNA]</scope>
    <source>
        <strain evidence="2">CCNUC1</strain>
    </source>
</reference>
<dbReference type="AlphaFoldDB" id="A0A5P8VZR7"/>
<gene>
    <name evidence="2" type="ORF">GXM_03310</name>
</gene>
<feature type="transmembrane region" description="Helical" evidence="1">
    <location>
        <begin position="6"/>
        <end position="27"/>
    </location>
</feature>
<name>A0A5P8VZR7_9NOSO</name>
<keyword evidence="1" id="KW-0472">Membrane</keyword>
<proteinExistence type="predicted"/>
<evidence type="ECO:0000256" key="1">
    <source>
        <dbReference type="SAM" id="Phobius"/>
    </source>
</evidence>
<dbReference type="KEGG" id="nsh:GXM_03310"/>
<evidence type="ECO:0000313" key="2">
    <source>
        <dbReference type="EMBL" id="QFS45831.1"/>
    </source>
</evidence>
<keyword evidence="3" id="KW-1185">Reference proteome</keyword>
<protein>
    <submittedName>
        <fullName evidence="2">Uncharacterized protein</fullName>
    </submittedName>
</protein>
<sequence>MNCNLVSSIAPILEAEIWVWSLVLLFLNSFNNRLKLIICSAQLGI</sequence>
<organism evidence="2 3">
    <name type="scientific">Nostoc sphaeroides CCNUC1</name>
    <dbReference type="NCBI Taxonomy" id="2653204"/>
    <lineage>
        <taxon>Bacteria</taxon>
        <taxon>Bacillati</taxon>
        <taxon>Cyanobacteriota</taxon>
        <taxon>Cyanophyceae</taxon>
        <taxon>Nostocales</taxon>
        <taxon>Nostocaceae</taxon>
        <taxon>Nostoc</taxon>
    </lineage>
</organism>
<keyword evidence="1" id="KW-1133">Transmembrane helix</keyword>
<accession>A0A5P8VZR7</accession>